<keyword evidence="2" id="KW-0067">ATP-binding</keyword>
<reference evidence="4 5" key="1">
    <citation type="journal article" date="2015" name="J. Biotechnol.">
        <title>Complete genome sequence of Paenibacillus beijingensis 7188(T) (=DSM 24997(T)), a novel rhizobacterium from jujube garden soil.</title>
        <authorList>
            <person name="Kwak Y."/>
            <person name="Shin J.H."/>
        </authorList>
    </citation>
    <scope>NUCLEOTIDE SEQUENCE [LARGE SCALE GENOMIC DNA]</scope>
    <source>
        <strain evidence="4 5">DSM 24997</strain>
    </source>
</reference>
<evidence type="ECO:0000259" key="3">
    <source>
        <dbReference type="PROSITE" id="PS51733"/>
    </source>
</evidence>
<keyword evidence="2" id="KW-0238">DNA-binding</keyword>
<evidence type="ECO:0000256" key="1">
    <source>
        <dbReference type="ARBA" id="ARBA00022598"/>
    </source>
</evidence>
<dbReference type="RefSeq" id="WP_045672561.1">
    <property type="nucleotide sequence ID" value="NZ_CP011058.1"/>
</dbReference>
<dbReference type="Gene3D" id="1.10.10.10">
    <property type="entry name" value="Winged helix-like DNA-binding domain superfamily/Winged helix DNA-binding domain"/>
    <property type="match status" value="1"/>
</dbReference>
<dbReference type="GO" id="GO:0016740">
    <property type="term" value="F:transferase activity"/>
    <property type="evidence" value="ECO:0007669"/>
    <property type="project" value="UniProtKB-ARBA"/>
</dbReference>
<dbReference type="PANTHER" id="PTHR12835:SF5">
    <property type="entry name" value="BIOTIN--PROTEIN LIGASE"/>
    <property type="match status" value="1"/>
</dbReference>
<dbReference type="GO" id="GO:0005524">
    <property type="term" value="F:ATP binding"/>
    <property type="evidence" value="ECO:0007669"/>
    <property type="project" value="UniProtKB-UniRule"/>
</dbReference>
<dbReference type="GO" id="GO:0006355">
    <property type="term" value="P:regulation of DNA-templated transcription"/>
    <property type="evidence" value="ECO:0007669"/>
    <property type="project" value="UniProtKB-UniRule"/>
</dbReference>
<keyword evidence="2" id="KW-0804">Transcription</keyword>
<dbReference type="HOGENOM" id="CLU_051096_0_0_9"/>
<dbReference type="InterPro" id="IPR030855">
    <property type="entry name" value="Bifunct_BirA"/>
</dbReference>
<dbReference type="NCBIfam" id="TIGR00121">
    <property type="entry name" value="birA_ligase"/>
    <property type="match status" value="1"/>
</dbReference>
<reference evidence="5" key="2">
    <citation type="submission" date="2015-03" db="EMBL/GenBank/DDBJ databases">
        <title>Genome sequence of Paenibacillus beijingensis strain DSM 24997T.</title>
        <authorList>
            <person name="Kwak Y."/>
            <person name="Shin J.-H."/>
        </authorList>
    </citation>
    <scope>NUCLEOTIDE SEQUENCE [LARGE SCALE GENOMIC DNA]</scope>
    <source>
        <strain evidence="5">DSM 24997</strain>
    </source>
</reference>
<evidence type="ECO:0000313" key="5">
    <source>
        <dbReference type="Proteomes" id="UP000032633"/>
    </source>
</evidence>
<dbReference type="InterPro" id="IPR036388">
    <property type="entry name" value="WH-like_DNA-bd_sf"/>
</dbReference>
<dbReference type="GO" id="GO:0004077">
    <property type="term" value="F:biotin--[biotin carboxyl-carrier protein] ligase activity"/>
    <property type="evidence" value="ECO:0007669"/>
    <property type="project" value="UniProtKB-UniRule"/>
</dbReference>
<dbReference type="GO" id="GO:0009249">
    <property type="term" value="P:protein lipoylation"/>
    <property type="evidence" value="ECO:0007669"/>
    <property type="project" value="UniProtKB-ARBA"/>
</dbReference>
<sequence length="327" mass="36415">MNVEQMIRYFEQHDGGYVSGEALSQELNVSRTAVWKQIRKLEEKGYRFDASRRLGYRLRSKPDSLSAERIQERLTTVSFGRRIHLLGSVDSTQNVARQFAEEEAADGTLVIAEQQLSGRGRMGRQWVSPAGKGVWMSMVLRPRLPIHFAPQLTLLTAVALCRSLRTLTGLDIGIKWPNDLLIEGKKISGILLESAAEEERLRYVIAGIGISVNLEEDDYPQDLLPRATSLRIASGAAIDRTAVIASFLNEWEQLYQTYESSGFEPVRLLWEALSVSLHKPAVLITPQGKIEGVPVGLHDAGGLKVIESDGTERTVFSAEMGEPENRD</sequence>
<dbReference type="Pfam" id="PF08279">
    <property type="entry name" value="HTH_11"/>
    <property type="match status" value="1"/>
</dbReference>
<keyword evidence="2" id="KW-0805">Transcription regulation</keyword>
<dbReference type="InterPro" id="IPR004143">
    <property type="entry name" value="BPL_LPL_catalytic"/>
</dbReference>
<feature type="binding site" evidence="2">
    <location>
        <position position="115"/>
    </location>
    <ligand>
        <name>biotin</name>
        <dbReference type="ChEBI" id="CHEBI:57586"/>
    </ligand>
</feature>
<dbReference type="SUPFAM" id="SSF46785">
    <property type="entry name" value="Winged helix' DNA-binding domain"/>
    <property type="match status" value="1"/>
</dbReference>
<dbReference type="STRING" id="1126833.VN24_24560"/>
<dbReference type="EMBL" id="CP011058">
    <property type="protein sequence ID" value="AJY77136.1"/>
    <property type="molecule type" value="Genomic_DNA"/>
</dbReference>
<name>A0A0D5NPG1_9BACL</name>
<gene>
    <name evidence="2" type="primary">birA</name>
    <name evidence="4" type="ORF">VN24_24560</name>
</gene>
<dbReference type="InterPro" id="IPR045864">
    <property type="entry name" value="aa-tRNA-synth_II/BPL/LPL"/>
</dbReference>
<feature type="DNA-binding region" description="H-T-H motif" evidence="2">
    <location>
        <begin position="20"/>
        <end position="39"/>
    </location>
</feature>
<dbReference type="AlphaFoldDB" id="A0A0D5NPG1"/>
<dbReference type="InterPro" id="IPR036390">
    <property type="entry name" value="WH_DNA-bd_sf"/>
</dbReference>
<keyword evidence="2" id="KW-0092">Biotin</keyword>
<comment type="catalytic activity">
    <reaction evidence="2">
        <text>biotin + L-lysyl-[protein] + ATP = N(6)-biotinyl-L-lysyl-[protein] + AMP + diphosphate + H(+)</text>
        <dbReference type="Rhea" id="RHEA:11756"/>
        <dbReference type="Rhea" id="RHEA-COMP:9752"/>
        <dbReference type="Rhea" id="RHEA-COMP:10505"/>
        <dbReference type="ChEBI" id="CHEBI:15378"/>
        <dbReference type="ChEBI" id="CHEBI:29969"/>
        <dbReference type="ChEBI" id="CHEBI:30616"/>
        <dbReference type="ChEBI" id="CHEBI:33019"/>
        <dbReference type="ChEBI" id="CHEBI:57586"/>
        <dbReference type="ChEBI" id="CHEBI:83144"/>
        <dbReference type="ChEBI" id="CHEBI:456215"/>
        <dbReference type="EC" id="6.3.4.15"/>
    </reaction>
</comment>
<dbReference type="SUPFAM" id="SSF55681">
    <property type="entry name" value="Class II aaRS and biotin synthetases"/>
    <property type="match status" value="1"/>
</dbReference>
<evidence type="ECO:0000313" key="4">
    <source>
        <dbReference type="EMBL" id="AJY77136.1"/>
    </source>
</evidence>
<accession>A0A0D5NPG1</accession>
<feature type="domain" description="BPL/LPL catalytic" evidence="3">
    <location>
        <begin position="68"/>
        <end position="259"/>
    </location>
</feature>
<proteinExistence type="inferred from homology"/>
<comment type="function">
    <text evidence="2">Acts both as a biotin--[acetyl-CoA-carboxylase] ligase and a repressor.</text>
</comment>
<dbReference type="HAMAP" id="MF_00978">
    <property type="entry name" value="Bifunct_BirA"/>
    <property type="match status" value="1"/>
</dbReference>
<dbReference type="Pfam" id="PF03099">
    <property type="entry name" value="BPL_LplA_LipB"/>
    <property type="match status" value="1"/>
</dbReference>
<organism evidence="4 5">
    <name type="scientific">Paenibacillus beijingensis</name>
    <dbReference type="NCBI Taxonomy" id="1126833"/>
    <lineage>
        <taxon>Bacteria</taxon>
        <taxon>Bacillati</taxon>
        <taxon>Bacillota</taxon>
        <taxon>Bacilli</taxon>
        <taxon>Bacillales</taxon>
        <taxon>Paenibacillaceae</taxon>
        <taxon>Paenibacillus</taxon>
    </lineage>
</organism>
<comment type="similarity">
    <text evidence="2">Belongs to the biotin--protein ligase family.</text>
</comment>
<dbReference type="CDD" id="cd16442">
    <property type="entry name" value="BPL"/>
    <property type="match status" value="1"/>
</dbReference>
<dbReference type="PROSITE" id="PS51733">
    <property type="entry name" value="BPL_LPL_CATALYTIC"/>
    <property type="match status" value="1"/>
</dbReference>
<dbReference type="EC" id="6.3.4.15" evidence="2"/>
<dbReference type="GO" id="GO:0003677">
    <property type="term" value="F:DNA binding"/>
    <property type="evidence" value="ECO:0007669"/>
    <property type="project" value="UniProtKB-UniRule"/>
</dbReference>
<dbReference type="KEGG" id="pbj:VN24_24560"/>
<protein>
    <recommendedName>
        <fullName evidence="2">Bifunctional ligase/repressor BirA</fullName>
    </recommendedName>
    <alternativeName>
        <fullName evidence="2">Biotin--[acetyl-CoA-carboxylase] ligase</fullName>
        <ecNumber evidence="2">6.3.4.15</ecNumber>
    </alternativeName>
    <alternativeName>
        <fullName evidence="2">Biotin--protein ligase</fullName>
    </alternativeName>
    <alternativeName>
        <fullName evidence="2">Biotin-[acetyl-CoA carboxylase] synthetase</fullName>
    </alternativeName>
</protein>
<dbReference type="InterPro" id="IPR004408">
    <property type="entry name" value="Biotin_CoA_COase_ligase"/>
</dbReference>
<keyword evidence="2" id="KW-0547">Nucleotide-binding</keyword>
<keyword evidence="2" id="KW-0678">Repressor</keyword>
<feature type="binding site" evidence="2">
    <location>
        <position position="186"/>
    </location>
    <ligand>
        <name>biotin</name>
        <dbReference type="ChEBI" id="CHEBI:57586"/>
    </ligand>
</feature>
<dbReference type="OrthoDB" id="9807064at2"/>
<dbReference type="PANTHER" id="PTHR12835">
    <property type="entry name" value="BIOTIN PROTEIN LIGASE"/>
    <property type="match status" value="1"/>
</dbReference>
<dbReference type="InterPro" id="IPR013196">
    <property type="entry name" value="HTH_11"/>
</dbReference>
<feature type="binding site" evidence="2">
    <location>
        <begin position="119"/>
        <end position="121"/>
    </location>
    <ligand>
        <name>biotin</name>
        <dbReference type="ChEBI" id="CHEBI:57586"/>
    </ligand>
</feature>
<evidence type="ECO:0000256" key="2">
    <source>
        <dbReference type="HAMAP-Rule" id="MF_00978"/>
    </source>
</evidence>
<dbReference type="GO" id="GO:0005737">
    <property type="term" value="C:cytoplasm"/>
    <property type="evidence" value="ECO:0007669"/>
    <property type="project" value="TreeGrafter"/>
</dbReference>
<dbReference type="PATRIC" id="fig|1126833.4.peg.5402"/>
<comment type="caution">
    <text evidence="2">Lacks conserved residue(s) required for the propagation of feature annotation.</text>
</comment>
<dbReference type="Gene3D" id="3.30.930.10">
    <property type="entry name" value="Bira Bifunctional Protein, Domain 2"/>
    <property type="match status" value="1"/>
</dbReference>
<keyword evidence="5" id="KW-1185">Reference proteome</keyword>
<keyword evidence="1 2" id="KW-0436">Ligase</keyword>
<dbReference type="Proteomes" id="UP000032633">
    <property type="component" value="Chromosome"/>
</dbReference>